<keyword evidence="2" id="KW-1185">Reference proteome</keyword>
<accession>A0AAP0KZQ8</accession>
<dbReference type="Proteomes" id="UP001420932">
    <property type="component" value="Unassembled WGS sequence"/>
</dbReference>
<reference evidence="1 2" key="1">
    <citation type="submission" date="2024-01" db="EMBL/GenBank/DDBJ databases">
        <title>Genome assemblies of Stephania.</title>
        <authorList>
            <person name="Yang L."/>
        </authorList>
    </citation>
    <scope>NUCLEOTIDE SEQUENCE [LARGE SCALE GENOMIC DNA]</scope>
    <source>
        <strain evidence="1">YNDBR</strain>
        <tissue evidence="1">Leaf</tissue>
    </source>
</reference>
<evidence type="ECO:0000313" key="1">
    <source>
        <dbReference type="EMBL" id="KAK9160380.1"/>
    </source>
</evidence>
<dbReference type="EMBL" id="JBBNAF010000003">
    <property type="protein sequence ID" value="KAK9160380.1"/>
    <property type="molecule type" value="Genomic_DNA"/>
</dbReference>
<evidence type="ECO:0000313" key="2">
    <source>
        <dbReference type="Proteomes" id="UP001420932"/>
    </source>
</evidence>
<proteinExistence type="predicted"/>
<name>A0AAP0KZQ8_9MAGN</name>
<dbReference type="AlphaFoldDB" id="A0AAP0KZQ8"/>
<gene>
    <name evidence="1" type="ORF">Syun_006721</name>
</gene>
<sequence length="69" mass="7736">MVKDMGIDSVSGYLVNGLLMEERKESLLVQIWRSVQISEVLVKKKELFKPGSLDKYIDPWSTPAGITPA</sequence>
<comment type="caution">
    <text evidence="1">The sequence shown here is derived from an EMBL/GenBank/DDBJ whole genome shotgun (WGS) entry which is preliminary data.</text>
</comment>
<protein>
    <submittedName>
        <fullName evidence="1">Uncharacterized protein</fullName>
    </submittedName>
</protein>
<organism evidence="1 2">
    <name type="scientific">Stephania yunnanensis</name>
    <dbReference type="NCBI Taxonomy" id="152371"/>
    <lineage>
        <taxon>Eukaryota</taxon>
        <taxon>Viridiplantae</taxon>
        <taxon>Streptophyta</taxon>
        <taxon>Embryophyta</taxon>
        <taxon>Tracheophyta</taxon>
        <taxon>Spermatophyta</taxon>
        <taxon>Magnoliopsida</taxon>
        <taxon>Ranunculales</taxon>
        <taxon>Menispermaceae</taxon>
        <taxon>Menispermoideae</taxon>
        <taxon>Cissampelideae</taxon>
        <taxon>Stephania</taxon>
    </lineage>
</organism>